<dbReference type="RefSeq" id="WP_015903784.1">
    <property type="nucleotide sequence ID" value="NC_012108.1"/>
</dbReference>
<evidence type="ECO:0000313" key="3">
    <source>
        <dbReference type="Proteomes" id="UP000000442"/>
    </source>
</evidence>
<dbReference type="eggNOG" id="ENOG5033D3Z">
    <property type="taxonomic scope" value="Bacteria"/>
</dbReference>
<dbReference type="EMBL" id="CP001087">
    <property type="protein sequence ID" value="ACN14998.1"/>
    <property type="molecule type" value="Genomic_DNA"/>
</dbReference>
<reference evidence="2 3" key="1">
    <citation type="journal article" date="2009" name="Environ. Microbiol.">
        <title>Genome sequence of Desulfobacterium autotrophicum HRM2, a marine sulfate reducer oxidizing organic carbon completely to carbon dioxide.</title>
        <authorList>
            <person name="Strittmatter A.W."/>
            <person name="Liesegang H."/>
            <person name="Rabus R."/>
            <person name="Decker I."/>
            <person name="Amann J."/>
            <person name="Andres S."/>
            <person name="Henne A."/>
            <person name="Fricke W.F."/>
            <person name="Martinez-Arias R."/>
            <person name="Bartels D."/>
            <person name="Goesmann A."/>
            <person name="Krause L."/>
            <person name="Puehler A."/>
            <person name="Klenk H.P."/>
            <person name="Richter M."/>
            <person name="Schuler M."/>
            <person name="Gloeckner F.O."/>
            <person name="Meyerdierks A."/>
            <person name="Gottschalk G."/>
            <person name="Amann R."/>
        </authorList>
    </citation>
    <scope>NUCLEOTIDE SEQUENCE [LARGE SCALE GENOMIC DNA]</scope>
    <source>
        <strain evidence="3">ATCC 43914 / DSM 3382 / HRM2</strain>
    </source>
</reference>
<protein>
    <submittedName>
        <fullName evidence="2">Uncharacterized protein</fullName>
    </submittedName>
</protein>
<keyword evidence="1" id="KW-1133">Transmembrane helix</keyword>
<dbReference type="AlphaFoldDB" id="C0QBY6"/>
<feature type="transmembrane region" description="Helical" evidence="1">
    <location>
        <begin position="20"/>
        <end position="41"/>
    </location>
</feature>
<sequence length="51" mass="5621">MFPFSFEWAWDAGHLLFFGGMWYTVAILGAGLTFCLVKTIADTLAGKGSHH</sequence>
<dbReference type="STRING" id="177437.HRM2_18970"/>
<organism evidence="2 3">
    <name type="scientific">Desulforapulum autotrophicum (strain ATCC 43914 / DSM 3382 / VKM B-1955 / HRM2)</name>
    <name type="common">Desulfobacterium autotrophicum</name>
    <dbReference type="NCBI Taxonomy" id="177437"/>
    <lineage>
        <taxon>Bacteria</taxon>
        <taxon>Pseudomonadati</taxon>
        <taxon>Thermodesulfobacteriota</taxon>
        <taxon>Desulfobacteria</taxon>
        <taxon>Desulfobacterales</taxon>
        <taxon>Desulfobacteraceae</taxon>
        <taxon>Desulforapulum</taxon>
    </lineage>
</organism>
<evidence type="ECO:0000256" key="1">
    <source>
        <dbReference type="SAM" id="Phobius"/>
    </source>
</evidence>
<keyword evidence="3" id="KW-1185">Reference proteome</keyword>
<keyword evidence="1" id="KW-0812">Transmembrane</keyword>
<dbReference type="Proteomes" id="UP000000442">
    <property type="component" value="Chromosome"/>
</dbReference>
<dbReference type="KEGG" id="dat:HRM2_18970"/>
<proteinExistence type="predicted"/>
<keyword evidence="1" id="KW-0472">Membrane</keyword>
<dbReference type="HOGENOM" id="CLU_3024745_0_0_7"/>
<gene>
    <name evidence="2" type="ordered locus">HRM2_18970</name>
</gene>
<accession>C0QBY6</accession>
<name>C0QBY6_DESAH</name>
<evidence type="ECO:0000313" key="2">
    <source>
        <dbReference type="EMBL" id="ACN14998.1"/>
    </source>
</evidence>